<dbReference type="PROSITE" id="PS50089">
    <property type="entry name" value="ZF_RING_2"/>
    <property type="match status" value="1"/>
</dbReference>
<proteinExistence type="predicted"/>
<evidence type="ECO:0000259" key="2">
    <source>
        <dbReference type="PROSITE" id="PS50089"/>
    </source>
</evidence>
<protein>
    <submittedName>
        <fullName evidence="3">Ankyrin-2</fullName>
    </submittedName>
</protein>
<keyword evidence="1" id="KW-0863">Zinc-finger</keyword>
<dbReference type="Gene3D" id="3.90.1720.10">
    <property type="entry name" value="endopeptidase domain like (from Nostoc punctiforme)"/>
    <property type="match status" value="1"/>
</dbReference>
<dbReference type="Proteomes" id="UP001642464">
    <property type="component" value="Unassembled WGS sequence"/>
</dbReference>
<dbReference type="EMBL" id="CAXAMM010038987">
    <property type="protein sequence ID" value="CAK9082712.1"/>
    <property type="molecule type" value="Genomic_DNA"/>
</dbReference>
<dbReference type="PANTHER" id="PTHR12109:SF5">
    <property type="entry name" value="RING-TYPE DOMAIN-CONTAINING PROTEIN"/>
    <property type="match status" value="1"/>
</dbReference>
<dbReference type="SUPFAM" id="SSF57850">
    <property type="entry name" value="RING/U-box"/>
    <property type="match status" value="1"/>
</dbReference>
<evidence type="ECO:0000313" key="4">
    <source>
        <dbReference type="Proteomes" id="UP001642464"/>
    </source>
</evidence>
<accession>A0ABP0Q4M0</accession>
<dbReference type="InterPro" id="IPR001841">
    <property type="entry name" value="Znf_RING"/>
</dbReference>
<sequence length="412" mass="44417">MADLFFRWLEYRTRLRREGIMPCMHVAVVYNGTGRGSSSISSGNTGFSCQHHAIFDQEMEEYIHVSRKGNNGNGGVVVEGRRSFESSGQPRVVKQPATVEEGRQILARARALAAGGAWDYRVLSHNCEHFVNECWNSGNPPQSTEARTAVRSLGGSGAVGAISGGIAGTITASVVTPIATTVTTTATETAYFLGFIPWGTVTTTTSATVMTGLPLGAVIGIGVGGTVVAGAAATGIAYGVREDIYAKKARNAQLVPITVYNRSDQAITASLQIKDSTLTDKFYRWRAFIGIGVMSVDIASNMAAQLNPPTVADSFDTDFELTVSQSHPFAKWSCTVQRGDIAILARGGRRLRLRTASRTVDLECCICRNSPPNIILRPCGHWEFCEQCILQIIGRNALCPLCQQGIQEYDVR</sequence>
<dbReference type="InterPro" id="IPR007053">
    <property type="entry name" value="LRAT_dom"/>
</dbReference>
<evidence type="ECO:0000313" key="3">
    <source>
        <dbReference type="EMBL" id="CAK9082712.1"/>
    </source>
</evidence>
<dbReference type="InterPro" id="IPR047126">
    <property type="entry name" value="RNF141-like"/>
</dbReference>
<dbReference type="SMART" id="SM00184">
    <property type="entry name" value="RING"/>
    <property type="match status" value="1"/>
</dbReference>
<evidence type="ECO:0000256" key="1">
    <source>
        <dbReference type="PROSITE-ProRule" id="PRU00175"/>
    </source>
</evidence>
<keyword evidence="1" id="KW-0479">Metal-binding</keyword>
<comment type="caution">
    <text evidence="3">The sequence shown here is derived from an EMBL/GenBank/DDBJ whole genome shotgun (WGS) entry which is preliminary data.</text>
</comment>
<keyword evidence="1" id="KW-0862">Zinc</keyword>
<keyword evidence="4" id="KW-1185">Reference proteome</keyword>
<dbReference type="Pfam" id="PF13920">
    <property type="entry name" value="zf-C3HC4_3"/>
    <property type="match status" value="1"/>
</dbReference>
<organism evidence="3 4">
    <name type="scientific">Durusdinium trenchii</name>
    <dbReference type="NCBI Taxonomy" id="1381693"/>
    <lineage>
        <taxon>Eukaryota</taxon>
        <taxon>Sar</taxon>
        <taxon>Alveolata</taxon>
        <taxon>Dinophyceae</taxon>
        <taxon>Suessiales</taxon>
        <taxon>Symbiodiniaceae</taxon>
        <taxon>Durusdinium</taxon>
    </lineage>
</organism>
<feature type="domain" description="RING-type" evidence="2">
    <location>
        <begin position="364"/>
        <end position="403"/>
    </location>
</feature>
<dbReference type="Pfam" id="PF04970">
    <property type="entry name" value="LRAT"/>
    <property type="match status" value="1"/>
</dbReference>
<dbReference type="PANTHER" id="PTHR12109">
    <property type="entry name" value="RING FINGER PROTEIN 141-RELATED"/>
    <property type="match status" value="1"/>
</dbReference>
<dbReference type="InterPro" id="IPR013083">
    <property type="entry name" value="Znf_RING/FYVE/PHD"/>
</dbReference>
<dbReference type="Gene3D" id="3.30.40.10">
    <property type="entry name" value="Zinc/RING finger domain, C3HC4 (zinc finger)"/>
    <property type="match status" value="1"/>
</dbReference>
<name>A0ABP0Q4M0_9DINO</name>
<gene>
    <name evidence="3" type="ORF">SCF082_LOCUS39299</name>
</gene>
<reference evidence="3 4" key="1">
    <citation type="submission" date="2024-02" db="EMBL/GenBank/DDBJ databases">
        <authorList>
            <person name="Chen Y."/>
            <person name="Shah S."/>
            <person name="Dougan E. K."/>
            <person name="Thang M."/>
            <person name="Chan C."/>
        </authorList>
    </citation>
    <scope>NUCLEOTIDE SEQUENCE [LARGE SCALE GENOMIC DNA]</scope>
</reference>